<accession>A0A2H3B4S3</accession>
<sequence length="436" mass="48835">MIKDTSTWNHRKPETDWLFTKHPLDVDILDIHIMVDGRIRSRQVGKQRSISRKSAEDKANRWHTKNEETFDAGQKDRRYSFTSLPWTVLYRTKVPRAEPELPNSPLNSLRPVNTYLALTQTTLCKGIQVKSGGGSIIRGGSVCAPKELDQNRGIGTKIGGEDDTPEYPVMFGKKNASFFAVAVILPPILGKSSIQYARGVTPRAVSSKISWPVLSLTVSTDKIFRRNGYETSNLSVRLELDGALKDGESHGSEGDCKCWDPGPRPVSQLRCCHLLITKAPAIFILIYHHRLVMSPVNCRADQSIKGTMARLQSRFLLRRNRDVALHHRASNKTRQEAKMAWWCPHTLSGAEPRLLEYEIAKLHGDPQGELARSCGSGRLVAKEISRASLKLVLLRPRNFGTFSPKMLSAEALTNFRTTAVNTRCDEFVRSSTSSMT</sequence>
<name>A0A2H3B4S3_9AGAR</name>
<dbReference type="Proteomes" id="UP000218334">
    <property type="component" value="Unassembled WGS sequence"/>
</dbReference>
<organism evidence="2 3">
    <name type="scientific">Armillaria solidipes</name>
    <dbReference type="NCBI Taxonomy" id="1076256"/>
    <lineage>
        <taxon>Eukaryota</taxon>
        <taxon>Fungi</taxon>
        <taxon>Dikarya</taxon>
        <taxon>Basidiomycota</taxon>
        <taxon>Agaricomycotina</taxon>
        <taxon>Agaricomycetes</taxon>
        <taxon>Agaricomycetidae</taxon>
        <taxon>Agaricales</taxon>
        <taxon>Marasmiineae</taxon>
        <taxon>Physalacriaceae</taxon>
        <taxon>Armillaria</taxon>
    </lineage>
</organism>
<dbReference type="AlphaFoldDB" id="A0A2H3B4S3"/>
<dbReference type="EMBL" id="KZ293500">
    <property type="protein sequence ID" value="PBK59607.1"/>
    <property type="molecule type" value="Genomic_DNA"/>
</dbReference>
<feature type="compositionally biased region" description="Basic and acidic residues" evidence="1">
    <location>
        <begin position="53"/>
        <end position="70"/>
    </location>
</feature>
<protein>
    <submittedName>
        <fullName evidence="2">Uncharacterized protein</fullName>
    </submittedName>
</protein>
<evidence type="ECO:0000313" key="3">
    <source>
        <dbReference type="Proteomes" id="UP000218334"/>
    </source>
</evidence>
<feature type="region of interest" description="Disordered" evidence="1">
    <location>
        <begin position="44"/>
        <end position="70"/>
    </location>
</feature>
<evidence type="ECO:0000313" key="2">
    <source>
        <dbReference type="EMBL" id="PBK59607.1"/>
    </source>
</evidence>
<reference evidence="3" key="1">
    <citation type="journal article" date="2017" name="Nat. Ecol. Evol.">
        <title>Genome expansion and lineage-specific genetic innovations in the forest pathogenic fungi Armillaria.</title>
        <authorList>
            <person name="Sipos G."/>
            <person name="Prasanna A.N."/>
            <person name="Walter M.C."/>
            <person name="O'Connor E."/>
            <person name="Balint B."/>
            <person name="Krizsan K."/>
            <person name="Kiss B."/>
            <person name="Hess J."/>
            <person name="Varga T."/>
            <person name="Slot J."/>
            <person name="Riley R."/>
            <person name="Boka B."/>
            <person name="Rigling D."/>
            <person name="Barry K."/>
            <person name="Lee J."/>
            <person name="Mihaltcheva S."/>
            <person name="LaButti K."/>
            <person name="Lipzen A."/>
            <person name="Waldron R."/>
            <person name="Moloney N.M."/>
            <person name="Sperisen C."/>
            <person name="Kredics L."/>
            <person name="Vagvoelgyi C."/>
            <person name="Patrignani A."/>
            <person name="Fitzpatrick D."/>
            <person name="Nagy I."/>
            <person name="Doyle S."/>
            <person name="Anderson J.B."/>
            <person name="Grigoriev I.V."/>
            <person name="Gueldener U."/>
            <person name="Muensterkoetter M."/>
            <person name="Nagy L.G."/>
        </authorList>
    </citation>
    <scope>NUCLEOTIDE SEQUENCE [LARGE SCALE GENOMIC DNA]</scope>
    <source>
        <strain evidence="3">28-4</strain>
    </source>
</reference>
<proteinExistence type="predicted"/>
<gene>
    <name evidence="2" type="ORF">ARMSODRAFT_982892</name>
</gene>
<keyword evidence="3" id="KW-1185">Reference proteome</keyword>
<evidence type="ECO:0000256" key="1">
    <source>
        <dbReference type="SAM" id="MobiDB-lite"/>
    </source>
</evidence>